<proteinExistence type="predicted"/>
<dbReference type="Pfam" id="PF00534">
    <property type="entry name" value="Glycos_transf_1"/>
    <property type="match status" value="1"/>
</dbReference>
<dbReference type="GO" id="GO:0009103">
    <property type="term" value="P:lipopolysaccharide biosynthetic process"/>
    <property type="evidence" value="ECO:0007669"/>
    <property type="project" value="TreeGrafter"/>
</dbReference>
<dbReference type="PANTHER" id="PTHR46401:SF2">
    <property type="entry name" value="GLYCOSYLTRANSFERASE WBBK-RELATED"/>
    <property type="match status" value="1"/>
</dbReference>
<dbReference type="InterPro" id="IPR001296">
    <property type="entry name" value="Glyco_trans_1"/>
</dbReference>
<evidence type="ECO:0000313" key="3">
    <source>
        <dbReference type="EMBL" id="MCJ8354135.1"/>
    </source>
</evidence>
<dbReference type="Proteomes" id="UP001202887">
    <property type="component" value="Unassembled WGS sequence"/>
</dbReference>
<dbReference type="AlphaFoldDB" id="A0AAW5ES57"/>
<dbReference type="SUPFAM" id="SSF53756">
    <property type="entry name" value="UDP-Glycosyltransferase/glycogen phosphorylase"/>
    <property type="match status" value="1"/>
</dbReference>
<reference evidence="3" key="1">
    <citation type="journal article" date="2021" name="Polymers (Basel)">
        <title>Highly Stretchable Bacterial Cellulose Produced by Komagataeibacter hansenii SI1.</title>
        <authorList>
            <person name="Cielecka I."/>
            <person name="Ryngajllo M."/>
            <person name="Maniukiewicz W."/>
            <person name="Bielecki S."/>
        </authorList>
    </citation>
    <scope>NUCLEOTIDE SEQUENCE</scope>
    <source>
        <strain evidence="3">SI1</strain>
    </source>
</reference>
<name>A0AAW5ES57_NOVHA</name>
<feature type="domain" description="Glycosyl transferase family 1" evidence="2">
    <location>
        <begin position="161"/>
        <end position="309"/>
    </location>
</feature>
<dbReference type="PANTHER" id="PTHR46401">
    <property type="entry name" value="GLYCOSYLTRANSFERASE WBBK-RELATED"/>
    <property type="match status" value="1"/>
</dbReference>
<dbReference type="EMBL" id="JAIBCX010000020">
    <property type="protein sequence ID" value="MCJ8354135.1"/>
    <property type="molecule type" value="Genomic_DNA"/>
</dbReference>
<comment type="caution">
    <text evidence="3">The sequence shown here is derived from an EMBL/GenBank/DDBJ whole genome shotgun (WGS) entry which is preliminary data.</text>
</comment>
<dbReference type="CDD" id="cd03801">
    <property type="entry name" value="GT4_PimA-like"/>
    <property type="match status" value="1"/>
</dbReference>
<dbReference type="GO" id="GO:0016757">
    <property type="term" value="F:glycosyltransferase activity"/>
    <property type="evidence" value="ECO:0007669"/>
    <property type="project" value="InterPro"/>
</dbReference>
<dbReference type="Gene3D" id="3.40.50.2000">
    <property type="entry name" value="Glycogen Phosphorylase B"/>
    <property type="match status" value="1"/>
</dbReference>
<dbReference type="RefSeq" id="WP_247067060.1">
    <property type="nucleotide sequence ID" value="NZ_CP094848.1"/>
</dbReference>
<organism evidence="3 4">
    <name type="scientific">Novacetimonas hansenii</name>
    <name type="common">Komagataeibacter hansenii</name>
    <dbReference type="NCBI Taxonomy" id="436"/>
    <lineage>
        <taxon>Bacteria</taxon>
        <taxon>Pseudomonadati</taxon>
        <taxon>Pseudomonadota</taxon>
        <taxon>Alphaproteobacteria</taxon>
        <taxon>Acetobacterales</taxon>
        <taxon>Acetobacteraceae</taxon>
        <taxon>Novacetimonas</taxon>
    </lineage>
</organism>
<accession>A0AAW5ES57</accession>
<reference evidence="3" key="2">
    <citation type="submission" date="2022-03" db="EMBL/GenBank/DDBJ databases">
        <authorList>
            <person name="Ryngajllo M."/>
            <person name="Jacek P."/>
            <person name="Kubiak K."/>
        </authorList>
    </citation>
    <scope>NUCLEOTIDE SEQUENCE</scope>
    <source>
        <strain evidence="3">SI1</strain>
    </source>
</reference>
<protein>
    <submittedName>
        <fullName evidence="3">Glycosyltransferase family 4 protein</fullName>
    </submittedName>
</protein>
<keyword evidence="1" id="KW-0808">Transferase</keyword>
<evidence type="ECO:0000313" key="4">
    <source>
        <dbReference type="Proteomes" id="UP001202887"/>
    </source>
</evidence>
<sequence>MLSSQNPAINIVRVFSNNHDPLAFPDIPVESADAFHEWLKQDRSITVLFHYCDSLTPFDKFLREKCRHVIIRWHNATPPWFTFGLQNQNATHALLGYENIIDFINCSHIQFWSNSEFTSDQLIALGAAPERCHVVYPASRYLNLPVPFLPHAVETGTDDVSNTANDATIDLLFVSRVVAHKGHINAIAVADRVQELTDARVRLNIVGKGLDDPNPFSIRLRKIISQAKSEVIVHGLVSDDALINLYQTSDVFICLSEHEGFGLPVFEAMRYRLPVVAWATTAFRELLARHPLAFPNFDLDLFAAAINALATPGVKNRLLEIQYAILQTYSAEIIETQVRDALAAQDKNRWPQPVPDDLARPAIRYLPRVAHAINTARNSLYEYCHQGFDNSLVFDSHINITSLYDVRMFKNYLIQDKELLNALTMPVDEPSITFDPSEFSMRKGVWSAAALIEGDSVSLPSIDIAATHLIFGPYAQMPAGRYRAIMHACIKNDTPQDVRFEIDVNSNNKQLTSRVLTLSNGTHDINEQVTFELTGEAPMVEIRLGALATFTGNIVFSGATLIQIDAKKQRLSLSKTNVISLTFGRLWRIGPFAKRLRKRLVKTILRGIGKG</sequence>
<evidence type="ECO:0000259" key="2">
    <source>
        <dbReference type="Pfam" id="PF00534"/>
    </source>
</evidence>
<evidence type="ECO:0000256" key="1">
    <source>
        <dbReference type="ARBA" id="ARBA00022679"/>
    </source>
</evidence>
<gene>
    <name evidence="3" type="ORF">K1W68_09060</name>
</gene>